<evidence type="ECO:0000313" key="1">
    <source>
        <dbReference type="EMBL" id="KAF2174029.1"/>
    </source>
</evidence>
<accession>A0A6A6D781</accession>
<dbReference type="AlphaFoldDB" id="A0A6A6D781"/>
<dbReference type="RefSeq" id="XP_033674918.1">
    <property type="nucleotide sequence ID" value="XM_033803567.1"/>
</dbReference>
<dbReference type="EMBL" id="ML993579">
    <property type="protein sequence ID" value="KAF2174029.1"/>
    <property type="molecule type" value="Genomic_DNA"/>
</dbReference>
<dbReference type="Proteomes" id="UP000799537">
    <property type="component" value="Unassembled WGS sequence"/>
</dbReference>
<dbReference type="OrthoDB" id="3649689at2759"/>
<evidence type="ECO:0000313" key="2">
    <source>
        <dbReference type="Proteomes" id="UP000799537"/>
    </source>
</evidence>
<reference evidence="1" key="1">
    <citation type="journal article" date="2020" name="Stud. Mycol.">
        <title>101 Dothideomycetes genomes: a test case for predicting lifestyles and emergence of pathogens.</title>
        <authorList>
            <person name="Haridas S."/>
            <person name="Albert R."/>
            <person name="Binder M."/>
            <person name="Bloem J."/>
            <person name="Labutti K."/>
            <person name="Salamov A."/>
            <person name="Andreopoulos B."/>
            <person name="Baker S."/>
            <person name="Barry K."/>
            <person name="Bills G."/>
            <person name="Bluhm B."/>
            <person name="Cannon C."/>
            <person name="Castanera R."/>
            <person name="Culley D."/>
            <person name="Daum C."/>
            <person name="Ezra D."/>
            <person name="Gonzalez J."/>
            <person name="Henrissat B."/>
            <person name="Kuo A."/>
            <person name="Liang C."/>
            <person name="Lipzen A."/>
            <person name="Lutzoni F."/>
            <person name="Magnuson J."/>
            <person name="Mondo S."/>
            <person name="Nolan M."/>
            <person name="Ohm R."/>
            <person name="Pangilinan J."/>
            <person name="Park H.-J."/>
            <person name="Ramirez L."/>
            <person name="Alfaro M."/>
            <person name="Sun H."/>
            <person name="Tritt A."/>
            <person name="Yoshinaga Y."/>
            <person name="Zwiers L.-H."/>
            <person name="Turgeon B."/>
            <person name="Goodwin S."/>
            <person name="Spatafora J."/>
            <person name="Crous P."/>
            <person name="Grigoriev I."/>
        </authorList>
    </citation>
    <scope>NUCLEOTIDE SEQUENCE</scope>
    <source>
        <strain evidence="1">ATCC 36951</strain>
    </source>
</reference>
<organism evidence="1 2">
    <name type="scientific">Zasmidium cellare ATCC 36951</name>
    <dbReference type="NCBI Taxonomy" id="1080233"/>
    <lineage>
        <taxon>Eukaryota</taxon>
        <taxon>Fungi</taxon>
        <taxon>Dikarya</taxon>
        <taxon>Ascomycota</taxon>
        <taxon>Pezizomycotina</taxon>
        <taxon>Dothideomycetes</taxon>
        <taxon>Dothideomycetidae</taxon>
        <taxon>Mycosphaerellales</taxon>
        <taxon>Mycosphaerellaceae</taxon>
        <taxon>Zasmidium</taxon>
    </lineage>
</organism>
<gene>
    <name evidence="1" type="ORF">M409DRAFT_16303</name>
</gene>
<name>A0A6A6D781_ZASCE</name>
<keyword evidence="2" id="KW-1185">Reference proteome</keyword>
<evidence type="ECO:0008006" key="3">
    <source>
        <dbReference type="Google" id="ProtNLM"/>
    </source>
</evidence>
<dbReference type="GeneID" id="54556839"/>
<protein>
    <recommendedName>
        <fullName evidence="3">F-box domain-containing protein</fullName>
    </recommendedName>
</protein>
<proteinExistence type="predicted"/>
<sequence length="260" mass="30555">MAHRDMVSRQQRQLYESVENELIVDIWKLSGERMSRGQPRHVYLERLHQLERSCVFPLLKLPPELRNLIYPDLLKHNRKEGIIAHPAILRTCKQLYKETSPMLNHASLVHLSIRFTGQDETGRLDYFTCGRYDSVRLEYAVQTHNILTTMRHVQHITIAIGPLLHWRDGEKLHNMLICMIHFFACLLGVCESLRTLVLEFTQEWDSRLQRDKLCGFIAIVAEGLERRPECCELKVEGLNRGTVERVMEFVEEQREPDDLE</sequence>